<feature type="transmembrane region" description="Helical" evidence="6">
    <location>
        <begin position="311"/>
        <end position="331"/>
    </location>
</feature>
<evidence type="ECO:0000256" key="4">
    <source>
        <dbReference type="ARBA" id="ARBA00022777"/>
    </source>
</evidence>
<keyword evidence="6" id="KW-1133">Transmembrane helix</keyword>
<gene>
    <name evidence="7" type="ORF">ISO4_03016</name>
</gene>
<keyword evidence="4 7" id="KW-0418">Kinase</keyword>
<feature type="transmembrane region" description="Helical" evidence="6">
    <location>
        <begin position="125"/>
        <end position="149"/>
    </location>
</feature>
<feature type="transmembrane region" description="Helical" evidence="6">
    <location>
        <begin position="225"/>
        <end position="243"/>
    </location>
</feature>
<organism evidence="7 8">
    <name type="scientific">Alloalcanivorax venustensis ISO4</name>
    <dbReference type="NCBI Taxonomy" id="1177184"/>
    <lineage>
        <taxon>Bacteria</taxon>
        <taxon>Pseudomonadati</taxon>
        <taxon>Pseudomonadota</taxon>
        <taxon>Gammaproteobacteria</taxon>
        <taxon>Oceanospirillales</taxon>
        <taxon>Alcanivoracaceae</taxon>
        <taxon>Alloalcanivorax</taxon>
    </lineage>
</organism>
<evidence type="ECO:0000256" key="5">
    <source>
        <dbReference type="ARBA" id="ARBA00023012"/>
    </source>
</evidence>
<dbReference type="Proteomes" id="UP000644441">
    <property type="component" value="Unassembled WGS sequence"/>
</dbReference>
<keyword evidence="5" id="KW-0902">Two-component regulatory system</keyword>
<protein>
    <recommendedName>
        <fullName evidence="2">histidine kinase</fullName>
        <ecNumber evidence="2">2.7.13.3</ecNumber>
    </recommendedName>
</protein>
<dbReference type="EMBL" id="ARXR01000043">
    <property type="protein sequence ID" value="MBF5054414.1"/>
    <property type="molecule type" value="Genomic_DNA"/>
</dbReference>
<accession>A0ABS0AKF8</accession>
<evidence type="ECO:0000256" key="2">
    <source>
        <dbReference type="ARBA" id="ARBA00012438"/>
    </source>
</evidence>
<evidence type="ECO:0000313" key="8">
    <source>
        <dbReference type="Proteomes" id="UP000644441"/>
    </source>
</evidence>
<evidence type="ECO:0000256" key="6">
    <source>
        <dbReference type="SAM" id="Phobius"/>
    </source>
</evidence>
<feature type="transmembrane region" description="Helical" evidence="6">
    <location>
        <begin position="249"/>
        <end position="271"/>
    </location>
</feature>
<keyword evidence="3" id="KW-0808">Transferase</keyword>
<feature type="transmembrane region" description="Helical" evidence="6">
    <location>
        <begin position="343"/>
        <end position="367"/>
    </location>
</feature>
<dbReference type="CDD" id="cd16917">
    <property type="entry name" value="HATPase_UhpB-NarQ-NarX-like"/>
    <property type="match status" value="1"/>
</dbReference>
<dbReference type="Gene3D" id="3.30.565.10">
    <property type="entry name" value="Histidine kinase-like ATPase, C-terminal domain"/>
    <property type="match status" value="1"/>
</dbReference>
<keyword evidence="6" id="KW-0472">Membrane</keyword>
<dbReference type="InterPro" id="IPR036890">
    <property type="entry name" value="HATPase_C_sf"/>
</dbReference>
<dbReference type="SUPFAM" id="SSF55874">
    <property type="entry name" value="ATPase domain of HSP90 chaperone/DNA topoisomerase II/histidine kinase"/>
    <property type="match status" value="1"/>
</dbReference>
<evidence type="ECO:0000256" key="1">
    <source>
        <dbReference type="ARBA" id="ARBA00000085"/>
    </source>
</evidence>
<keyword evidence="6" id="KW-0812">Transmembrane</keyword>
<dbReference type="PANTHER" id="PTHR24421:SF10">
    <property type="entry name" value="NITRATE_NITRITE SENSOR PROTEIN NARQ"/>
    <property type="match status" value="1"/>
</dbReference>
<comment type="catalytic activity">
    <reaction evidence="1">
        <text>ATP + protein L-histidine = ADP + protein N-phospho-L-histidine.</text>
        <dbReference type="EC" id="2.7.13.3"/>
    </reaction>
</comment>
<feature type="transmembrane region" description="Helical" evidence="6">
    <location>
        <begin position="158"/>
        <end position="176"/>
    </location>
</feature>
<sequence length="702" mass="77713">MGLAFLFSLVGLARVASTPSLGVKLAPVSEPPAVRVEQVASTSPNLDRLRPGTVLVAARVNGRRVPLNPTTLIEEPDLLDYRAYNRFLERQDLLYQALSQGRLEVVDADGRRILLRAAPTPWSPALGYALGHAAYGWVALLISLGIWVFSPLRAETRLFALSGLGVFGTTLTLAVYGGRELALDGTLLAWLMAVNHLSVLMVCAPLATLFWVYPVRQGQAPLPTLAVLLALLAWCADLAQLGPGARYTVYLPVTLGFLAGIVIMIFQWFASGRDPVARAAMKWCVLSIFVGSLLLMVLIMIPPALGLNRPMPLFVSLASILVLYLGLAAGLKRYRLFHLEQWWFKTWAWFFGGVLVLLLDAVLVLGIGWSGEHALLVALAVAGWVYFPVRQSLMRYLGRDRDDNLDAALQKLVDNLFTAQSEARIRAAWPDLLWRSFRPLRLVPVAEAPERHDVAVDADGTHLFVRALAHGEPHFRVGYPGDGGRLFRRADLRVAGLLRALTGQAIVAARAREAGAEVERQRIIRDLHDDLGGHILSLLRNAPNDQQAGLARQAMRSLRESLRALDEETVCRLADSVEDWHLECREKCHREAVTLRWHQSLRDRSITVRHDINVRRILGEALTNAFQHANPATVAISIRLSGENLMLECVNDGVPPCRRTTDDVLSGRGLTHMRTRAGELGGTFDFDIRDHKAWTRFSCPLD</sequence>
<name>A0ABS0AKF8_9GAMM</name>
<dbReference type="PANTHER" id="PTHR24421">
    <property type="entry name" value="NITRATE/NITRITE SENSOR PROTEIN NARX-RELATED"/>
    <property type="match status" value="1"/>
</dbReference>
<dbReference type="GO" id="GO:0016301">
    <property type="term" value="F:kinase activity"/>
    <property type="evidence" value="ECO:0007669"/>
    <property type="project" value="UniProtKB-KW"/>
</dbReference>
<comment type="caution">
    <text evidence="7">The sequence shown here is derived from an EMBL/GenBank/DDBJ whole genome shotgun (WGS) entry which is preliminary data.</text>
</comment>
<proteinExistence type="predicted"/>
<keyword evidence="8" id="KW-1185">Reference proteome</keyword>
<dbReference type="InterPro" id="IPR050482">
    <property type="entry name" value="Sensor_HK_TwoCompSys"/>
</dbReference>
<feature type="transmembrane region" description="Helical" evidence="6">
    <location>
        <begin position="188"/>
        <end position="213"/>
    </location>
</feature>
<evidence type="ECO:0000313" key="7">
    <source>
        <dbReference type="EMBL" id="MBF5054414.1"/>
    </source>
</evidence>
<evidence type="ECO:0000256" key="3">
    <source>
        <dbReference type="ARBA" id="ARBA00022679"/>
    </source>
</evidence>
<dbReference type="EC" id="2.7.13.3" evidence="2"/>
<reference evidence="7 8" key="1">
    <citation type="submission" date="2012-09" db="EMBL/GenBank/DDBJ databases">
        <title>Genome Sequence of alkane-degrading Bacterium Alcanivorax venustensis ISO4.</title>
        <authorList>
            <person name="Lai Q."/>
            <person name="Shao Z."/>
        </authorList>
    </citation>
    <scope>NUCLEOTIDE SEQUENCE [LARGE SCALE GENOMIC DNA]</scope>
    <source>
        <strain evidence="7 8">ISO4</strain>
    </source>
</reference>
<feature type="transmembrane region" description="Helical" evidence="6">
    <location>
        <begin position="283"/>
        <end position="305"/>
    </location>
</feature>